<name>A0A6J0M683_RAPSA</name>
<evidence type="ECO:0000256" key="1">
    <source>
        <dbReference type="SAM" id="MobiDB-lite"/>
    </source>
</evidence>
<dbReference type="PANTHER" id="PTHR33829">
    <property type="entry name" value="OSJNBA0044M19.10 PROTEIN"/>
    <property type="match status" value="1"/>
</dbReference>
<feature type="transmembrane region" description="Helical" evidence="2">
    <location>
        <begin position="38"/>
        <end position="56"/>
    </location>
</feature>
<evidence type="ECO:0000256" key="2">
    <source>
        <dbReference type="SAM" id="Phobius"/>
    </source>
</evidence>
<organism evidence="4 5">
    <name type="scientific">Raphanus sativus</name>
    <name type="common">Radish</name>
    <name type="synonym">Raphanus raphanistrum var. sativus</name>
    <dbReference type="NCBI Taxonomy" id="3726"/>
    <lineage>
        <taxon>Eukaryota</taxon>
        <taxon>Viridiplantae</taxon>
        <taxon>Streptophyta</taxon>
        <taxon>Embryophyta</taxon>
        <taxon>Tracheophyta</taxon>
        <taxon>Spermatophyta</taxon>
        <taxon>Magnoliopsida</taxon>
        <taxon>eudicotyledons</taxon>
        <taxon>Gunneridae</taxon>
        <taxon>Pentapetalae</taxon>
        <taxon>rosids</taxon>
        <taxon>malvids</taxon>
        <taxon>Brassicales</taxon>
        <taxon>Brassicaceae</taxon>
        <taxon>Brassiceae</taxon>
        <taxon>Raphanus</taxon>
    </lineage>
</organism>
<proteinExistence type="predicted"/>
<keyword evidence="2" id="KW-0812">Transmembrane</keyword>
<keyword evidence="2" id="KW-1133">Transmembrane helix</keyword>
<feature type="transmembrane region" description="Helical" evidence="2">
    <location>
        <begin position="100"/>
        <end position="120"/>
    </location>
</feature>
<dbReference type="InterPro" id="IPR056635">
    <property type="entry name" value="DUF7733"/>
</dbReference>
<dbReference type="OrthoDB" id="1906194at2759"/>
<dbReference type="RefSeq" id="XP_018467980.2">
    <property type="nucleotide sequence ID" value="XM_018612478.2"/>
</dbReference>
<dbReference type="AlphaFoldDB" id="A0A6J0M683"/>
<reference evidence="5" key="2">
    <citation type="submission" date="2025-08" db="UniProtKB">
        <authorList>
            <consortium name="RefSeq"/>
        </authorList>
    </citation>
    <scope>IDENTIFICATION</scope>
    <source>
        <tissue evidence="5">Leaf</tissue>
    </source>
</reference>
<feature type="transmembrane region" description="Helical" evidence="2">
    <location>
        <begin position="208"/>
        <end position="230"/>
    </location>
</feature>
<evidence type="ECO:0000259" key="3">
    <source>
        <dbReference type="Pfam" id="PF24867"/>
    </source>
</evidence>
<accession>A0A6J0M683</accession>
<keyword evidence="2" id="KW-0472">Membrane</keyword>
<feature type="domain" description="DUF7733" evidence="3">
    <location>
        <begin position="37"/>
        <end position="238"/>
    </location>
</feature>
<dbReference type="KEGG" id="rsz:108839699"/>
<protein>
    <submittedName>
        <fullName evidence="5">Uncharacterized protein LOC108839699</fullName>
    </submittedName>
</protein>
<dbReference type="PANTHER" id="PTHR33829:SF1">
    <property type="entry name" value="TRANSMEMBRANE PROTEIN"/>
    <property type="match status" value="1"/>
</dbReference>
<evidence type="ECO:0000313" key="5">
    <source>
        <dbReference type="RefSeq" id="XP_018467980.2"/>
    </source>
</evidence>
<evidence type="ECO:0000313" key="4">
    <source>
        <dbReference type="Proteomes" id="UP000504610"/>
    </source>
</evidence>
<dbReference type="Pfam" id="PF24867">
    <property type="entry name" value="DUF7733"/>
    <property type="match status" value="1"/>
</dbReference>
<gene>
    <name evidence="5" type="primary">LOC108839699</name>
</gene>
<reference evidence="4" key="1">
    <citation type="journal article" date="2019" name="Database">
        <title>The radish genome database (RadishGD): an integrated information resource for radish genomics.</title>
        <authorList>
            <person name="Yu H.J."/>
            <person name="Baek S."/>
            <person name="Lee Y.J."/>
            <person name="Cho A."/>
            <person name="Mun J.H."/>
        </authorList>
    </citation>
    <scope>NUCLEOTIDE SEQUENCE [LARGE SCALE GENOMIC DNA]</scope>
    <source>
        <strain evidence="4">cv. WK10039</strain>
    </source>
</reference>
<sequence length="244" mass="26833">MSGGVGPTYNDIASPKEKEHHHATTGETSTKSARLFSFQQLIILAVILVLSATGLVATEDFLFTLLTFIYFFFFPSKLIFPPHKNPNRDAPLTSPANKIFRLYVASAGIAGLLIPVCYIFQGFLEDDRRGVSAAAPHVFLLASQVLMEGVAATCGFSAPAKILVPVVYNARRILTLVEWIVNEFSRETPEYGGGKGTVSVRRMYAGKVLAAVNLGIWSFNLFGVLIPVYLPRAFERYYGFSKEV</sequence>
<feature type="compositionally biased region" description="Basic and acidic residues" evidence="1">
    <location>
        <begin position="14"/>
        <end position="24"/>
    </location>
</feature>
<dbReference type="GeneID" id="108839699"/>
<feature type="region of interest" description="Disordered" evidence="1">
    <location>
        <begin position="1"/>
        <end position="28"/>
    </location>
</feature>
<keyword evidence="4" id="KW-1185">Reference proteome</keyword>
<feature type="transmembrane region" description="Helical" evidence="2">
    <location>
        <begin position="61"/>
        <end position="80"/>
    </location>
</feature>
<dbReference type="Proteomes" id="UP000504610">
    <property type="component" value="Chromosome 2"/>
</dbReference>